<evidence type="ECO:0000256" key="1">
    <source>
        <dbReference type="PROSITE-ProRule" id="PRU00047"/>
    </source>
</evidence>
<comment type="caution">
    <text evidence="4">The sequence shown here is derived from an EMBL/GenBank/DDBJ whole genome shotgun (WGS) entry which is preliminary data.</text>
</comment>
<dbReference type="SUPFAM" id="SSF57756">
    <property type="entry name" value="Retrovirus zinc finger-like domains"/>
    <property type="match status" value="1"/>
</dbReference>
<proteinExistence type="predicted"/>
<keyword evidence="1" id="KW-0479">Metal-binding</keyword>
<dbReference type="InterPro" id="IPR001878">
    <property type="entry name" value="Znf_CCHC"/>
</dbReference>
<name>A0ABD0ZW49_CARAN</name>
<evidence type="ECO:0000256" key="2">
    <source>
        <dbReference type="SAM" id="MobiDB-lite"/>
    </source>
</evidence>
<dbReference type="AlphaFoldDB" id="A0ABD0ZW49"/>
<dbReference type="InterPro" id="IPR036875">
    <property type="entry name" value="Znf_CCHC_sf"/>
</dbReference>
<evidence type="ECO:0000259" key="3">
    <source>
        <dbReference type="PROSITE" id="PS50158"/>
    </source>
</evidence>
<dbReference type="InterPro" id="IPR005162">
    <property type="entry name" value="Retrotrans_gag_dom"/>
</dbReference>
<feature type="domain" description="CCHC-type" evidence="3">
    <location>
        <begin position="293"/>
        <end position="308"/>
    </location>
</feature>
<organism evidence="4 5">
    <name type="scientific">Cardamine amara subsp. amara</name>
    <dbReference type="NCBI Taxonomy" id="228776"/>
    <lineage>
        <taxon>Eukaryota</taxon>
        <taxon>Viridiplantae</taxon>
        <taxon>Streptophyta</taxon>
        <taxon>Embryophyta</taxon>
        <taxon>Tracheophyta</taxon>
        <taxon>Spermatophyta</taxon>
        <taxon>Magnoliopsida</taxon>
        <taxon>eudicotyledons</taxon>
        <taxon>Gunneridae</taxon>
        <taxon>Pentapetalae</taxon>
        <taxon>rosids</taxon>
        <taxon>malvids</taxon>
        <taxon>Brassicales</taxon>
        <taxon>Brassicaceae</taxon>
        <taxon>Cardamineae</taxon>
        <taxon>Cardamine</taxon>
    </lineage>
</organism>
<feature type="compositionally biased region" description="Basic and acidic residues" evidence="2">
    <location>
        <begin position="246"/>
        <end position="256"/>
    </location>
</feature>
<evidence type="ECO:0000313" key="5">
    <source>
        <dbReference type="Proteomes" id="UP001558713"/>
    </source>
</evidence>
<accession>A0ABD0ZW49</accession>
<keyword evidence="5" id="KW-1185">Reference proteome</keyword>
<feature type="region of interest" description="Disordered" evidence="2">
    <location>
        <begin position="246"/>
        <end position="291"/>
    </location>
</feature>
<dbReference type="EMBL" id="JBANAX010000657">
    <property type="protein sequence ID" value="KAL1198832.1"/>
    <property type="molecule type" value="Genomic_DNA"/>
</dbReference>
<dbReference type="Pfam" id="PF03732">
    <property type="entry name" value="Retrotrans_gag"/>
    <property type="match status" value="1"/>
</dbReference>
<sequence>MPAQSGAQAGGGPNQMGAILGMLAQLLERIPGVVLAPAPVEPQEDAAMPEVVAEEVPVGVAEAEPVGPSYLRVMEHMQRLGTKFFSGGARPIESDGWRSQLERNFQSIRCHVEFRVDLAVHYLEGDAHDWWQGVVARRAGVVLSWDEFRREFDLKYFPQEVQDRLRGEFLYLTQGSRSVREYEAEFNWLKRFAGRGADTEHELICAFLRGMRLDLKNRCIVRKFESVSELVECAVQLEEGMRQEASLRAEVPEAPRRPQSQSVAQRKGGKSGQPHGQKRKFEDTSRSASSGPRCFRCGVQGHRIVDCPLEGYVCYFCKESLSQLRGSRHRLRSGLQWHRGFSP</sequence>
<keyword evidence="1" id="KW-0862">Zinc</keyword>
<dbReference type="Gene3D" id="4.10.60.10">
    <property type="entry name" value="Zinc finger, CCHC-type"/>
    <property type="match status" value="1"/>
</dbReference>
<dbReference type="PROSITE" id="PS50158">
    <property type="entry name" value="ZF_CCHC"/>
    <property type="match status" value="1"/>
</dbReference>
<reference evidence="4 5" key="1">
    <citation type="submission" date="2024-04" db="EMBL/GenBank/DDBJ databases">
        <title>Genome assembly C_amara_ONT_v2.</title>
        <authorList>
            <person name="Yant L."/>
            <person name="Moore C."/>
            <person name="Slenker M."/>
        </authorList>
    </citation>
    <scope>NUCLEOTIDE SEQUENCE [LARGE SCALE GENOMIC DNA]</scope>
    <source>
        <tissue evidence="4">Leaf</tissue>
    </source>
</reference>
<dbReference type="Proteomes" id="UP001558713">
    <property type="component" value="Unassembled WGS sequence"/>
</dbReference>
<dbReference type="GO" id="GO:0008270">
    <property type="term" value="F:zinc ion binding"/>
    <property type="evidence" value="ECO:0007669"/>
    <property type="project" value="UniProtKB-KW"/>
</dbReference>
<protein>
    <recommendedName>
        <fullName evidence="3">CCHC-type domain-containing protein</fullName>
    </recommendedName>
</protein>
<keyword evidence="1" id="KW-0863">Zinc-finger</keyword>
<evidence type="ECO:0000313" key="4">
    <source>
        <dbReference type="EMBL" id="KAL1198832.1"/>
    </source>
</evidence>
<dbReference type="PANTHER" id="PTHR34482">
    <property type="entry name" value="DNA DAMAGE-INDUCIBLE PROTEIN 1-LIKE"/>
    <property type="match status" value="1"/>
</dbReference>
<gene>
    <name evidence="4" type="ORF">V5N11_008452</name>
</gene>
<dbReference type="PANTHER" id="PTHR34482:SF49">
    <property type="entry name" value="RETROTRANSPOSON GAG DOMAIN-CONTAINING PROTEIN"/>
    <property type="match status" value="1"/>
</dbReference>